<dbReference type="Pfam" id="PF00999">
    <property type="entry name" value="Na_H_Exchanger"/>
    <property type="match status" value="1"/>
</dbReference>
<feature type="transmembrane region" description="Helical" evidence="7">
    <location>
        <begin position="187"/>
        <end position="208"/>
    </location>
</feature>
<dbReference type="EMBL" id="JABBWG010000007">
    <property type="protein sequence ID" value="KAG1820860.1"/>
    <property type="molecule type" value="Genomic_DNA"/>
</dbReference>
<protein>
    <submittedName>
        <fullName evidence="9">Sodium/hydrogen exchanger family-domain-containing protein</fullName>
    </submittedName>
</protein>
<feature type="transmembrane region" description="Helical" evidence="7">
    <location>
        <begin position="370"/>
        <end position="392"/>
    </location>
</feature>
<sequence length="880" mass="95908">MPRSPGPHSRETPSHPYFSYMHKFPEALVFGIWTKEAMGQGGLLSGVDPIAFATSDSLRLWIIQMGMIIMMGELMSLGLGKLRQPKVVAEVVAGILLGPTAMGRIPGFTKHIFPTQSLSYLSLVANIGICLFLFLVGLEIDPNIITRNARSSLFIALSTITVSFGLGTAISVPLYHNFIGSPVEFTYFMLFTGVSFSITSFPVLCRILTALKLLDTTVGVVVLSAGVCNDVVCWSLLALSVAFINGTSVLTTLWIMLTCVTFTAFLVWPIRIALLWLARFTGSLEDGPTIFFMIVTVIVLWACAFFTDIVGISPIFGAFLAGVIVPREGALAISLTKKLGDIVTVVFLPLYFTLSGLHTDLGLLNNGITWRFTIAIICLDFAGKFSACTITTRLSGMSWRESSTVGSLMCCKGPVELIILSIGLSTGILTQRVFSMFVLEALVLTSVTTPLVSILYPPERRVRALTSDISRWSTGDRDEDIDHCQSPTTEPWRSRFTVVLDKFDHMSGMLVATKLALPSPLIPTFQGIEICVNALRLIEMSDSNLDIMKSSAMDTLIHRDPVLGVFRTFGELNDIRVSLSLSIAPYEDMSKTISDHATRHGSELILLQWLPPSSISRDTNEDSCSPHSTRIEPNPSTTIHSQFVRRTLAESNTDIALFIDPGTSLSGTGLGSAHHIFFPFFGGPDDRLALEFVMQLCTKPGISATVVRMSKSSAERVAVQWPSIVRPEEEDSDETGYHGMPIQSTVVMPNISYGQTRFESETADTILWEQYVDSHSSYDIHPSIRVALSRITFSEHSSSTPLCSAIQQASTHKPVLVVVGRSHRLGSDDLTQELENILKERGSVEQDDSRSTIGNAATAFVASGCASAVVVLQAANVGTD</sequence>
<dbReference type="GO" id="GO:0015297">
    <property type="term" value="F:antiporter activity"/>
    <property type="evidence" value="ECO:0007669"/>
    <property type="project" value="InterPro"/>
</dbReference>
<dbReference type="RefSeq" id="XP_041195927.1">
    <property type="nucleotide sequence ID" value="XM_041342128.1"/>
</dbReference>
<dbReference type="InterPro" id="IPR038770">
    <property type="entry name" value="Na+/solute_symporter_sf"/>
</dbReference>
<keyword evidence="2" id="KW-0813">Transport</keyword>
<evidence type="ECO:0000256" key="6">
    <source>
        <dbReference type="ARBA" id="ARBA00023136"/>
    </source>
</evidence>
<gene>
    <name evidence="9" type="ORF">BJ212DRAFT_1575204</name>
</gene>
<organism evidence="9 10">
    <name type="scientific">Suillus subaureus</name>
    <dbReference type="NCBI Taxonomy" id="48587"/>
    <lineage>
        <taxon>Eukaryota</taxon>
        <taxon>Fungi</taxon>
        <taxon>Dikarya</taxon>
        <taxon>Basidiomycota</taxon>
        <taxon>Agaricomycotina</taxon>
        <taxon>Agaricomycetes</taxon>
        <taxon>Agaricomycetidae</taxon>
        <taxon>Boletales</taxon>
        <taxon>Suillineae</taxon>
        <taxon>Suillaceae</taxon>
        <taxon>Suillus</taxon>
    </lineage>
</organism>
<dbReference type="GO" id="GO:0016020">
    <property type="term" value="C:membrane"/>
    <property type="evidence" value="ECO:0007669"/>
    <property type="project" value="UniProtKB-SubCell"/>
</dbReference>
<feature type="transmembrane region" description="Helical" evidence="7">
    <location>
        <begin position="61"/>
        <end position="80"/>
    </location>
</feature>
<keyword evidence="10" id="KW-1185">Reference proteome</keyword>
<keyword evidence="4 7" id="KW-1133">Transmembrane helix</keyword>
<comment type="subcellular location">
    <subcellularLocation>
        <location evidence="1">Membrane</location>
        <topology evidence="1">Multi-pass membrane protein</topology>
    </subcellularLocation>
</comment>
<evidence type="ECO:0000256" key="3">
    <source>
        <dbReference type="ARBA" id="ARBA00022692"/>
    </source>
</evidence>
<dbReference type="Proteomes" id="UP000807769">
    <property type="component" value="Unassembled WGS sequence"/>
</dbReference>
<comment type="caution">
    <text evidence="9">The sequence shown here is derived from an EMBL/GenBank/DDBJ whole genome shotgun (WGS) entry which is preliminary data.</text>
</comment>
<feature type="transmembrane region" description="Helical" evidence="7">
    <location>
        <begin position="118"/>
        <end position="140"/>
    </location>
</feature>
<feature type="transmembrane region" description="Helical" evidence="7">
    <location>
        <begin position="220"/>
        <end position="241"/>
    </location>
</feature>
<reference evidence="9" key="1">
    <citation type="journal article" date="2020" name="New Phytol.">
        <title>Comparative genomics reveals dynamic genome evolution in host specialist ectomycorrhizal fungi.</title>
        <authorList>
            <person name="Lofgren L.A."/>
            <person name="Nguyen N.H."/>
            <person name="Vilgalys R."/>
            <person name="Ruytinx J."/>
            <person name="Liao H.L."/>
            <person name="Branco S."/>
            <person name="Kuo A."/>
            <person name="LaButti K."/>
            <person name="Lipzen A."/>
            <person name="Andreopoulos W."/>
            <person name="Pangilinan J."/>
            <person name="Riley R."/>
            <person name="Hundley H."/>
            <person name="Na H."/>
            <person name="Barry K."/>
            <person name="Grigoriev I.V."/>
            <person name="Stajich J.E."/>
            <person name="Kennedy P.G."/>
        </authorList>
    </citation>
    <scope>NUCLEOTIDE SEQUENCE</scope>
    <source>
        <strain evidence="9">MN1</strain>
    </source>
</reference>
<keyword evidence="6 7" id="KW-0472">Membrane</keyword>
<dbReference type="OrthoDB" id="2687058at2759"/>
<feature type="transmembrane region" description="Helical" evidence="7">
    <location>
        <begin position="342"/>
        <end position="364"/>
    </location>
</feature>
<dbReference type="Gene3D" id="1.20.1530.20">
    <property type="match status" value="1"/>
</dbReference>
<evidence type="ECO:0000256" key="4">
    <source>
        <dbReference type="ARBA" id="ARBA00022989"/>
    </source>
</evidence>
<feature type="transmembrane region" description="Helical" evidence="7">
    <location>
        <begin position="290"/>
        <end position="309"/>
    </location>
</feature>
<accession>A0A9P7EG88</accession>
<evidence type="ECO:0000256" key="1">
    <source>
        <dbReference type="ARBA" id="ARBA00004141"/>
    </source>
</evidence>
<keyword evidence="5" id="KW-0406">Ion transport</keyword>
<proteinExistence type="predicted"/>
<evidence type="ECO:0000256" key="2">
    <source>
        <dbReference type="ARBA" id="ARBA00022448"/>
    </source>
</evidence>
<dbReference type="PANTHER" id="PTHR32468:SF0">
    <property type="entry name" value="K(+)_H(+) ANTIPORTER 1"/>
    <property type="match status" value="1"/>
</dbReference>
<dbReference type="InterPro" id="IPR050794">
    <property type="entry name" value="CPA2_transporter"/>
</dbReference>
<evidence type="ECO:0000256" key="5">
    <source>
        <dbReference type="ARBA" id="ARBA00023065"/>
    </source>
</evidence>
<dbReference type="InterPro" id="IPR006153">
    <property type="entry name" value="Cation/H_exchanger_TM"/>
</dbReference>
<evidence type="ECO:0000313" key="9">
    <source>
        <dbReference type="EMBL" id="KAG1820860.1"/>
    </source>
</evidence>
<dbReference type="AlphaFoldDB" id="A0A9P7EG88"/>
<feature type="transmembrane region" description="Helical" evidence="7">
    <location>
        <begin position="315"/>
        <end position="335"/>
    </location>
</feature>
<keyword evidence="3 7" id="KW-0812">Transmembrane</keyword>
<feature type="transmembrane region" description="Helical" evidence="7">
    <location>
        <begin position="87"/>
        <end position="106"/>
    </location>
</feature>
<evidence type="ECO:0000259" key="8">
    <source>
        <dbReference type="Pfam" id="PF00999"/>
    </source>
</evidence>
<feature type="transmembrane region" description="Helical" evidence="7">
    <location>
        <begin position="253"/>
        <end position="278"/>
    </location>
</feature>
<feature type="transmembrane region" description="Helical" evidence="7">
    <location>
        <begin position="436"/>
        <end position="456"/>
    </location>
</feature>
<dbReference type="GeneID" id="64636144"/>
<name>A0A9P7EG88_9AGAM</name>
<evidence type="ECO:0000313" key="10">
    <source>
        <dbReference type="Proteomes" id="UP000807769"/>
    </source>
</evidence>
<dbReference type="PANTHER" id="PTHR32468">
    <property type="entry name" value="CATION/H + ANTIPORTER"/>
    <property type="match status" value="1"/>
</dbReference>
<feature type="transmembrane region" description="Helical" evidence="7">
    <location>
        <begin position="152"/>
        <end position="175"/>
    </location>
</feature>
<dbReference type="GO" id="GO:1902600">
    <property type="term" value="P:proton transmembrane transport"/>
    <property type="evidence" value="ECO:0007669"/>
    <property type="project" value="InterPro"/>
</dbReference>
<evidence type="ECO:0000256" key="7">
    <source>
        <dbReference type="SAM" id="Phobius"/>
    </source>
</evidence>
<feature type="domain" description="Cation/H+ exchanger transmembrane" evidence="8">
    <location>
        <begin position="74"/>
        <end position="452"/>
    </location>
</feature>